<feature type="domain" description="SH3b" evidence="2">
    <location>
        <begin position="36"/>
        <end position="99"/>
    </location>
</feature>
<keyword evidence="1" id="KW-0732">Signal</keyword>
<organism evidence="3 4">
    <name type="scientific">Taibaiella soli</name>
    <dbReference type="NCBI Taxonomy" id="1649169"/>
    <lineage>
        <taxon>Bacteria</taxon>
        <taxon>Pseudomonadati</taxon>
        <taxon>Bacteroidota</taxon>
        <taxon>Chitinophagia</taxon>
        <taxon>Chitinophagales</taxon>
        <taxon>Chitinophagaceae</taxon>
        <taxon>Taibaiella</taxon>
    </lineage>
</organism>
<proteinExistence type="predicted"/>
<accession>A0A2W2B9B9</accession>
<evidence type="ECO:0000313" key="3">
    <source>
        <dbReference type="EMBL" id="PZF72507.1"/>
    </source>
</evidence>
<name>A0A2W2B9B9_9BACT</name>
<sequence length="291" mass="33155">MKSPLLLLSLVFLVTYTHAQLGYFENNHDTFVFSDTAYIRNAPSTSSKLIDTLLASHRVWILETTEKNQTIRGIEAPWLKVRYTKNNQVAEGYIWSGLLALAPLYKDDMKFVCGISRIFYKDTTIVFKDDPKQSMRDTIRMMSLEIKVFKGVERVVSFKRLIEHATYPTAIISEGKGLKNVDDILSLSFGGEACGVPTNTYHYGYRNKQIIPLYETMSVGDAGVYYHEEKLIFPAEKGGKPNVVLFKEQTEEATDRNDKHGEPIFKTTKSTKTLLWDGTKLTEQKKAVRKS</sequence>
<reference evidence="3 4" key="1">
    <citation type="submission" date="2018-06" db="EMBL/GenBank/DDBJ databases">
        <title>Mucibacter soli gen. nov., sp. nov., a new member of the family Chitinophagaceae producing mucin.</title>
        <authorList>
            <person name="Kim M.-K."/>
            <person name="Park S."/>
            <person name="Kim T.-S."/>
            <person name="Joung Y."/>
            <person name="Han J.-H."/>
            <person name="Kim S.B."/>
        </authorList>
    </citation>
    <scope>NUCLEOTIDE SEQUENCE [LARGE SCALE GENOMIC DNA]</scope>
    <source>
        <strain evidence="3 4">R1-15</strain>
    </source>
</reference>
<dbReference type="AlphaFoldDB" id="A0A2W2B9B9"/>
<dbReference type="Gene3D" id="2.30.30.40">
    <property type="entry name" value="SH3 Domains"/>
    <property type="match status" value="1"/>
</dbReference>
<protein>
    <recommendedName>
        <fullName evidence="2">SH3b domain-containing protein</fullName>
    </recommendedName>
</protein>
<evidence type="ECO:0000313" key="4">
    <source>
        <dbReference type="Proteomes" id="UP000248745"/>
    </source>
</evidence>
<dbReference type="OrthoDB" id="743724at2"/>
<dbReference type="Pfam" id="PF08239">
    <property type="entry name" value="SH3_3"/>
    <property type="match status" value="1"/>
</dbReference>
<feature type="chain" id="PRO_5015975115" description="SH3b domain-containing protein" evidence="1">
    <location>
        <begin position="20"/>
        <end position="291"/>
    </location>
</feature>
<comment type="caution">
    <text evidence="3">The sequence shown here is derived from an EMBL/GenBank/DDBJ whole genome shotgun (WGS) entry which is preliminary data.</text>
</comment>
<evidence type="ECO:0000259" key="2">
    <source>
        <dbReference type="Pfam" id="PF08239"/>
    </source>
</evidence>
<gene>
    <name evidence="3" type="ORF">DN068_11620</name>
</gene>
<evidence type="ECO:0000256" key="1">
    <source>
        <dbReference type="SAM" id="SignalP"/>
    </source>
</evidence>
<dbReference type="RefSeq" id="WP_110999097.1">
    <property type="nucleotide sequence ID" value="NZ_QKTW01000017.1"/>
</dbReference>
<dbReference type="EMBL" id="QKTW01000017">
    <property type="protein sequence ID" value="PZF72507.1"/>
    <property type="molecule type" value="Genomic_DNA"/>
</dbReference>
<dbReference type="Proteomes" id="UP000248745">
    <property type="component" value="Unassembled WGS sequence"/>
</dbReference>
<dbReference type="InterPro" id="IPR003646">
    <property type="entry name" value="SH3-like_bac-type"/>
</dbReference>
<feature type="signal peptide" evidence="1">
    <location>
        <begin position="1"/>
        <end position="19"/>
    </location>
</feature>
<keyword evidence="4" id="KW-1185">Reference proteome</keyword>